<dbReference type="PANTHER" id="PTHR13318">
    <property type="entry name" value="PARTNER OF PAIRED, ISOFORM B-RELATED"/>
    <property type="match status" value="1"/>
</dbReference>
<dbReference type="VEuPathDB" id="AmoebaDB:NF0009760"/>
<gene>
    <name evidence="3" type="ORF">FDP41_001870</name>
</gene>
<dbReference type="GeneID" id="68109088"/>
<protein>
    <recommendedName>
        <fullName evidence="2">F-box domain-containing protein</fullName>
    </recommendedName>
</protein>
<feature type="region of interest" description="Disordered" evidence="1">
    <location>
        <begin position="1"/>
        <end position="52"/>
    </location>
</feature>
<evidence type="ECO:0000256" key="1">
    <source>
        <dbReference type="SAM" id="MobiDB-lite"/>
    </source>
</evidence>
<feature type="compositionally biased region" description="Basic and acidic residues" evidence="1">
    <location>
        <begin position="24"/>
        <end position="37"/>
    </location>
</feature>
<dbReference type="Gene3D" id="3.80.10.10">
    <property type="entry name" value="Ribonuclease Inhibitor"/>
    <property type="match status" value="5"/>
</dbReference>
<proteinExistence type="predicted"/>
<comment type="caution">
    <text evidence="3">The sequence shown here is derived from an EMBL/GenBank/DDBJ whole genome shotgun (WGS) entry which is preliminary data.</text>
</comment>
<feature type="compositionally biased region" description="Polar residues" evidence="1">
    <location>
        <begin position="40"/>
        <end position="51"/>
    </location>
</feature>
<dbReference type="InterPro" id="IPR036047">
    <property type="entry name" value="F-box-like_dom_sf"/>
</dbReference>
<dbReference type="PANTHER" id="PTHR13318:SF247">
    <property type="entry name" value="GH16156P"/>
    <property type="match status" value="1"/>
</dbReference>
<organism evidence="3 4">
    <name type="scientific">Naegleria fowleri</name>
    <name type="common">Brain eating amoeba</name>
    <dbReference type="NCBI Taxonomy" id="5763"/>
    <lineage>
        <taxon>Eukaryota</taxon>
        <taxon>Discoba</taxon>
        <taxon>Heterolobosea</taxon>
        <taxon>Tetramitia</taxon>
        <taxon>Eutetramitia</taxon>
        <taxon>Vahlkampfiidae</taxon>
        <taxon>Naegleria</taxon>
    </lineage>
</organism>
<dbReference type="VEuPathDB" id="AmoebaDB:NfTy_032780"/>
<dbReference type="PROSITE" id="PS50181">
    <property type="entry name" value="FBOX"/>
    <property type="match status" value="1"/>
</dbReference>
<name>A0A6A5BYZ4_NAEFO</name>
<dbReference type="Pfam" id="PF12937">
    <property type="entry name" value="F-box-like"/>
    <property type="match status" value="1"/>
</dbReference>
<feature type="domain" description="F-box" evidence="2">
    <location>
        <begin position="222"/>
        <end position="269"/>
    </location>
</feature>
<dbReference type="GO" id="GO:0031146">
    <property type="term" value="P:SCF-dependent proteasomal ubiquitin-dependent protein catabolic process"/>
    <property type="evidence" value="ECO:0007669"/>
    <property type="project" value="TreeGrafter"/>
</dbReference>
<sequence length="1305" mass="146456">MSSTTNINSSCTRASNNVFNNNNNHDDFNDQSIHRDGLPSPTTRPQQQFNHIQMDPLNALKRKKYLEHEANEKTPSSTEEDECNGHVDDEYRDVHNDEHCQHEPVPKKVKLHSNLNHFVDSALGEMMQDETIDVSFKHDMMYEDLSNNDRTLLEQGRRTNISTSTTATTETTGSMALKLLPVSIEQQPAIIPSIISGHDDIMDLNCAVVARGSSHVLSNKANPSWEMLPHGILIFVMSYLSQPMLIHAMFGVCKRWYQIAKHSVLWKRIDFNNGHFKIKNMGDVIGFLDDLTSFKILDMRKAYALGSTMLMESLGRLGQKEVIYNIQQYEFGQSLQKQEQLGIYKNGGVLLPPSQSLKPIRMLHPFGEIILPSSCKQLLTVNFQKLLEVYPSLSKLVLPMCSSVSTASQVQNGTINTLAQSGGRVQFSQDDIEQSISDSALLQIAQFPHLQSLRISTHHKLTDQGIHDFSQRALNLESIEMDYCFGLTQQSVKSLVRNCKNIRSISALSTSNIVFHEKDLIELGQYGENLRELKLDVANISFNALSTFIRGCHRLEFLYLRGLDCVTQKTFDMIFSELRYLRELSIICENPTRVSTNKVYSCSINSSSLEKFHFTGSEILQLTFESCYNLKHLCIDQCKNLSGLQMIQSQQINELKLKSSNIAHVNLSQLITSLPNLRDLELFDCQTGTDNKTLSISSDVMKKIIVLMCNDLINLEVFCSKLHSMSVDLCANIEKLILKCPRMENLQMFVLPQPEATKLKHLFVESDYLTSLNLQKIISLEQIATKCKSLDSLNMANLHQLKRLELGPCPKLEKLAVGSVFLPFDERLVSNIINKCPNISMLSISNNISLNDYVLSLLCNSLSNLQALVISNCNRIVNANIYSNVLKGVQISDCHMMKSLNIKSEKLNKLFVRNCPNIDDTTFNNISSNSPNIRFVEVVNCNMIQKPLFMLPNLIDLNMRECAQLETPSVMSQNLKKLLVVSCKKFKSFAMMGNNGGNCSTEILFSDCPNLNEAMISRELAQSSNFIQTVVFDKCNSLVAPKITRGTNSNLKHIRFSECNNLTSPLICASNKLSTLSFQKCDKMRLEKISTHFTGQDIENLEISECKGVAKLTCDVPTVKNLNVVNCTNLATVTLSSAIQSVLISQCPTLASVHFPAESCVSEMTVKECDQLSSIQVIGQNQSLKKIRFSKCSRLSDMCLASMLSKCSGLDKVRLSSCGLSRPFISHAHLETLQISRCQYLERMTLKCHQLTTLKLCDCHALTSVNFSEASPELKNVTLHGLSVSASDKELLMKHSSSSVVSRRK</sequence>
<dbReference type="InterPro" id="IPR001810">
    <property type="entry name" value="F-box_dom"/>
</dbReference>
<keyword evidence="4" id="KW-1185">Reference proteome</keyword>
<dbReference type="OMA" id="KCPNISM"/>
<dbReference type="RefSeq" id="XP_044563513.1">
    <property type="nucleotide sequence ID" value="XM_044705002.1"/>
</dbReference>
<evidence type="ECO:0000313" key="3">
    <source>
        <dbReference type="EMBL" id="KAF0978800.1"/>
    </source>
</evidence>
<dbReference type="Proteomes" id="UP000444721">
    <property type="component" value="Unassembled WGS sequence"/>
</dbReference>
<dbReference type="GO" id="GO:0019005">
    <property type="term" value="C:SCF ubiquitin ligase complex"/>
    <property type="evidence" value="ECO:0007669"/>
    <property type="project" value="TreeGrafter"/>
</dbReference>
<evidence type="ECO:0000259" key="2">
    <source>
        <dbReference type="PROSITE" id="PS50181"/>
    </source>
</evidence>
<evidence type="ECO:0000313" key="4">
    <source>
        <dbReference type="Proteomes" id="UP000444721"/>
    </source>
</evidence>
<accession>A0A6A5BYZ4</accession>
<dbReference type="SUPFAM" id="SSF81383">
    <property type="entry name" value="F-box domain"/>
    <property type="match status" value="1"/>
</dbReference>
<dbReference type="OrthoDB" id="550575at2759"/>
<dbReference type="InterPro" id="IPR032675">
    <property type="entry name" value="LRR_dom_sf"/>
</dbReference>
<dbReference type="SUPFAM" id="SSF52047">
    <property type="entry name" value="RNI-like"/>
    <property type="match status" value="3"/>
</dbReference>
<reference evidence="3 4" key="1">
    <citation type="journal article" date="2019" name="Sci. Rep.">
        <title>Nanopore sequencing improves the draft genome of the human pathogenic amoeba Naegleria fowleri.</title>
        <authorList>
            <person name="Liechti N."/>
            <person name="Schurch N."/>
            <person name="Bruggmann R."/>
            <person name="Wittwer M."/>
        </authorList>
    </citation>
    <scope>NUCLEOTIDE SEQUENCE [LARGE SCALE GENOMIC DNA]</scope>
    <source>
        <strain evidence="3 4">ATCC 30894</strain>
    </source>
</reference>
<dbReference type="EMBL" id="VFQX01000028">
    <property type="protein sequence ID" value="KAF0978800.1"/>
    <property type="molecule type" value="Genomic_DNA"/>
</dbReference>
<dbReference type="SMART" id="SM00367">
    <property type="entry name" value="LRR_CC"/>
    <property type="match status" value="8"/>
</dbReference>
<dbReference type="InterPro" id="IPR006553">
    <property type="entry name" value="Leu-rich_rpt_Cys-con_subtyp"/>
</dbReference>
<feature type="compositionally biased region" description="Polar residues" evidence="1">
    <location>
        <begin position="1"/>
        <end position="15"/>
    </location>
</feature>
<dbReference type="VEuPathDB" id="AmoebaDB:FDP41_001870"/>